<dbReference type="SUPFAM" id="SSF56672">
    <property type="entry name" value="DNA/RNA polymerases"/>
    <property type="match status" value="1"/>
</dbReference>
<dbReference type="PANTHER" id="PTHR11439">
    <property type="entry name" value="GAG-POL-RELATED RETROTRANSPOSON"/>
    <property type="match status" value="1"/>
</dbReference>
<dbReference type="EMBL" id="QGNW01000158">
    <property type="protein sequence ID" value="RVW90089.1"/>
    <property type="molecule type" value="Genomic_DNA"/>
</dbReference>
<comment type="caution">
    <text evidence="2">The sequence shown here is derived from an EMBL/GenBank/DDBJ whole genome shotgun (WGS) entry which is preliminary data.</text>
</comment>
<evidence type="ECO:0000313" key="2">
    <source>
        <dbReference type="EMBL" id="RVW90089.1"/>
    </source>
</evidence>
<sequence>MELPLGFDNGRKEGKVCKLRKSPYGLKQSPCAWFERFTKTIMMHGYTQAQSNHTLFYHHNDGKVTILIVYADDIIVTRNDPMEMERLKEKLAVEFETKDLGPLCYFLGMEVAGNKSGISVSQRKCILDILKEAGMLGCKPVDTPMDLVKKIGQQKESTPIDTGRYQHLVGKLIYLSHTRPNITFAVGSIDDRRSTSGYCTFMWSNLVTRRSKKQTIVARSSAKAEFHAIANGMCELLWLKQLLGEIGVKEEMPMKMYCDNKATINISYNPVHHGRTKHVQVDRHFIKAKVEDDTICMVYVPTNKQVADVLTKALSRRSFE</sequence>
<reference evidence="2 3" key="1">
    <citation type="journal article" date="2018" name="PLoS Genet.">
        <title>Population sequencing reveals clonal diversity and ancestral inbreeding in the grapevine cultivar Chardonnay.</title>
        <authorList>
            <person name="Roach M.J."/>
            <person name="Johnson D.L."/>
            <person name="Bohlmann J."/>
            <person name="van Vuuren H.J."/>
            <person name="Jones S.J."/>
            <person name="Pretorius I.S."/>
            <person name="Schmidt S.A."/>
            <person name="Borneman A.R."/>
        </authorList>
    </citation>
    <scope>NUCLEOTIDE SEQUENCE [LARGE SCALE GENOMIC DNA]</scope>
    <source>
        <strain evidence="3">cv. Chardonnay</strain>
        <tissue evidence="2">Leaf</tissue>
    </source>
</reference>
<name>A0A438I046_VITVI</name>
<evidence type="ECO:0000259" key="1">
    <source>
        <dbReference type="Pfam" id="PF07727"/>
    </source>
</evidence>
<proteinExistence type="predicted"/>
<protein>
    <submittedName>
        <fullName evidence="2">Retrovirus-related Pol polyprotein from transposon RE1</fullName>
    </submittedName>
</protein>
<dbReference type="InterPro" id="IPR043502">
    <property type="entry name" value="DNA/RNA_pol_sf"/>
</dbReference>
<dbReference type="Pfam" id="PF07727">
    <property type="entry name" value="RVT_2"/>
    <property type="match status" value="1"/>
</dbReference>
<dbReference type="AlphaFoldDB" id="A0A438I046"/>
<feature type="domain" description="Reverse transcriptase Ty1/copia-type" evidence="1">
    <location>
        <begin position="2"/>
        <end position="145"/>
    </location>
</feature>
<dbReference type="CDD" id="cd09272">
    <property type="entry name" value="RNase_HI_RT_Ty1"/>
    <property type="match status" value="1"/>
</dbReference>
<dbReference type="Proteomes" id="UP000288805">
    <property type="component" value="Unassembled WGS sequence"/>
</dbReference>
<accession>A0A438I046</accession>
<organism evidence="2 3">
    <name type="scientific">Vitis vinifera</name>
    <name type="common">Grape</name>
    <dbReference type="NCBI Taxonomy" id="29760"/>
    <lineage>
        <taxon>Eukaryota</taxon>
        <taxon>Viridiplantae</taxon>
        <taxon>Streptophyta</taxon>
        <taxon>Embryophyta</taxon>
        <taxon>Tracheophyta</taxon>
        <taxon>Spermatophyta</taxon>
        <taxon>Magnoliopsida</taxon>
        <taxon>eudicotyledons</taxon>
        <taxon>Gunneridae</taxon>
        <taxon>Pentapetalae</taxon>
        <taxon>rosids</taxon>
        <taxon>Vitales</taxon>
        <taxon>Vitaceae</taxon>
        <taxon>Viteae</taxon>
        <taxon>Vitis</taxon>
    </lineage>
</organism>
<gene>
    <name evidence="2" type="primary">RE1_3029</name>
    <name evidence="2" type="ORF">CK203_035936</name>
</gene>
<dbReference type="InterPro" id="IPR013103">
    <property type="entry name" value="RVT_2"/>
</dbReference>
<dbReference type="PANTHER" id="PTHR11439:SF440">
    <property type="entry name" value="INTEGRASE CATALYTIC DOMAIN-CONTAINING PROTEIN"/>
    <property type="match status" value="1"/>
</dbReference>
<evidence type="ECO:0000313" key="3">
    <source>
        <dbReference type="Proteomes" id="UP000288805"/>
    </source>
</evidence>